<evidence type="ECO:0000313" key="2">
    <source>
        <dbReference type="Proteomes" id="UP001163846"/>
    </source>
</evidence>
<evidence type="ECO:0000313" key="1">
    <source>
        <dbReference type="EMBL" id="KAJ3830823.1"/>
    </source>
</evidence>
<comment type="caution">
    <text evidence="1">The sequence shown here is derived from an EMBL/GenBank/DDBJ whole genome shotgun (WGS) entry which is preliminary data.</text>
</comment>
<organism evidence="1 2">
    <name type="scientific">Lentinula raphanica</name>
    <dbReference type="NCBI Taxonomy" id="153919"/>
    <lineage>
        <taxon>Eukaryota</taxon>
        <taxon>Fungi</taxon>
        <taxon>Dikarya</taxon>
        <taxon>Basidiomycota</taxon>
        <taxon>Agaricomycotina</taxon>
        <taxon>Agaricomycetes</taxon>
        <taxon>Agaricomycetidae</taxon>
        <taxon>Agaricales</taxon>
        <taxon>Marasmiineae</taxon>
        <taxon>Omphalotaceae</taxon>
        <taxon>Lentinula</taxon>
    </lineage>
</organism>
<protein>
    <submittedName>
        <fullName evidence="1">Uncharacterized protein</fullName>
    </submittedName>
</protein>
<reference evidence="1" key="1">
    <citation type="submission" date="2022-08" db="EMBL/GenBank/DDBJ databases">
        <authorList>
            <consortium name="DOE Joint Genome Institute"/>
            <person name="Min B."/>
            <person name="Riley R."/>
            <person name="Sierra-Patev S."/>
            <person name="Naranjo-Ortiz M."/>
            <person name="Looney B."/>
            <person name="Konkel Z."/>
            <person name="Slot J.C."/>
            <person name="Sakamoto Y."/>
            <person name="Steenwyk J.L."/>
            <person name="Rokas A."/>
            <person name="Carro J."/>
            <person name="Camarero S."/>
            <person name="Ferreira P."/>
            <person name="Molpeceres G."/>
            <person name="Ruiz-Duenas F.J."/>
            <person name="Serrano A."/>
            <person name="Henrissat B."/>
            <person name="Drula E."/>
            <person name="Hughes K.W."/>
            <person name="Mata J.L."/>
            <person name="Ishikawa N.K."/>
            <person name="Vargas-Isla R."/>
            <person name="Ushijima S."/>
            <person name="Smith C.A."/>
            <person name="Ahrendt S."/>
            <person name="Andreopoulos W."/>
            <person name="He G."/>
            <person name="Labutti K."/>
            <person name="Lipzen A."/>
            <person name="Ng V."/>
            <person name="Sandor L."/>
            <person name="Barry K."/>
            <person name="Martinez A.T."/>
            <person name="Xiao Y."/>
            <person name="Gibbons J.G."/>
            <person name="Terashima K."/>
            <person name="Hibbett D.S."/>
            <person name="Grigoriev I.V."/>
        </authorList>
    </citation>
    <scope>NUCLEOTIDE SEQUENCE</scope>
    <source>
        <strain evidence="1">TFB9207</strain>
    </source>
</reference>
<dbReference type="Proteomes" id="UP001163846">
    <property type="component" value="Unassembled WGS sequence"/>
</dbReference>
<proteinExistence type="predicted"/>
<feature type="non-terminal residue" evidence="1">
    <location>
        <position position="221"/>
    </location>
</feature>
<keyword evidence="2" id="KW-1185">Reference proteome</keyword>
<dbReference type="EMBL" id="MU808186">
    <property type="protein sequence ID" value="KAJ3830823.1"/>
    <property type="molecule type" value="Genomic_DNA"/>
</dbReference>
<feature type="non-terminal residue" evidence="1">
    <location>
        <position position="1"/>
    </location>
</feature>
<name>A0AA38NUF1_9AGAR</name>
<dbReference type="AlphaFoldDB" id="A0AA38NUF1"/>
<gene>
    <name evidence="1" type="ORF">F5878DRAFT_648188</name>
</gene>
<sequence length="221" mass="24440">RQLKIPMSPSFAGELKECSPNETIKIHAEAGDVSAILRQELADSEQVHEQEVAKINERMAYLESRLANANSEGECARLEIGSGSERDESESEINCLENGHDQLESGSVRNAISVLGSISSLRSSATIEKASPQPQRGENSNMRSTILANESRLRVPDSSSYPLRFPQKALAVKWFKDAFEFLNVDLGTSFSAMVTCWFKFEGLNGWKTSRNALSSVNRPEE</sequence>
<accession>A0AA38NUF1</accession>